<reference evidence="2 3" key="1">
    <citation type="submission" date="2016-10" db="EMBL/GenBank/DDBJ databases">
        <authorList>
            <person name="de Groot N.N."/>
        </authorList>
    </citation>
    <scope>NUCLEOTIDE SEQUENCE [LARGE SCALE GENOMIC DNA]</scope>
    <source>
        <strain evidence="2 3">DSM 29619</strain>
    </source>
</reference>
<dbReference type="InterPro" id="IPR036291">
    <property type="entry name" value="NAD(P)-bd_dom_sf"/>
</dbReference>
<protein>
    <submittedName>
        <fullName evidence="2">Short-chain dehydrogenase</fullName>
    </submittedName>
</protein>
<sequence>MESRQSCRRAASGWRRGQGRVCMPRGRGPKGNWRLIQRAGAPRIRGMKQALIIGASGAIGGAVATHLEGQGVAVNRLSRRADGLDLTDAASVARALTGRGPYDLVLVATGALEIAGKGPEKALKEIDADAMAAQFALNAIGPALVLRHAGDLLPRQGRSVLAVLTARVGSIGDNRLGGWYSYRAAKAAANQIVHTSAIELARSHRDAIVTALHPGTVQSDLTARYLGRHPAVPPAQAAANLIRVIDGLGPQDSGQFYDWKGDSVPW</sequence>
<organism evidence="2 3">
    <name type="scientific">Pseudooceanicola nitratireducens</name>
    <dbReference type="NCBI Taxonomy" id="517719"/>
    <lineage>
        <taxon>Bacteria</taxon>
        <taxon>Pseudomonadati</taxon>
        <taxon>Pseudomonadota</taxon>
        <taxon>Alphaproteobacteria</taxon>
        <taxon>Rhodobacterales</taxon>
        <taxon>Paracoccaceae</taxon>
        <taxon>Pseudooceanicola</taxon>
    </lineage>
</organism>
<evidence type="ECO:0000313" key="2">
    <source>
        <dbReference type="EMBL" id="SFC50648.1"/>
    </source>
</evidence>
<keyword evidence="3" id="KW-1185">Reference proteome</keyword>
<dbReference type="EMBL" id="FOLX01000001">
    <property type="protein sequence ID" value="SFC50648.1"/>
    <property type="molecule type" value="Genomic_DNA"/>
</dbReference>
<dbReference type="PANTHER" id="PTHR43544:SF12">
    <property type="entry name" value="NAD(P)-BINDING ROSSMANN-FOLD SUPERFAMILY PROTEIN"/>
    <property type="match status" value="1"/>
</dbReference>
<name>A0A1I1JVY6_9RHOB</name>
<dbReference type="SUPFAM" id="SSF51735">
    <property type="entry name" value="NAD(P)-binding Rossmann-fold domains"/>
    <property type="match status" value="1"/>
</dbReference>
<dbReference type="AlphaFoldDB" id="A0A1I1JVY6"/>
<gene>
    <name evidence="2" type="ORF">SAMN05421762_1145</name>
</gene>
<dbReference type="Gene3D" id="3.40.50.720">
    <property type="entry name" value="NAD(P)-binding Rossmann-like Domain"/>
    <property type="match status" value="1"/>
</dbReference>
<dbReference type="InterPro" id="IPR002347">
    <property type="entry name" value="SDR_fam"/>
</dbReference>
<dbReference type="PRINTS" id="PR00081">
    <property type="entry name" value="GDHRDH"/>
</dbReference>
<dbReference type="Proteomes" id="UP000231644">
    <property type="component" value="Unassembled WGS sequence"/>
</dbReference>
<dbReference type="GO" id="GO:0005737">
    <property type="term" value="C:cytoplasm"/>
    <property type="evidence" value="ECO:0007669"/>
    <property type="project" value="TreeGrafter"/>
</dbReference>
<dbReference type="PANTHER" id="PTHR43544">
    <property type="entry name" value="SHORT-CHAIN DEHYDROGENASE/REDUCTASE"/>
    <property type="match status" value="1"/>
</dbReference>
<dbReference type="Pfam" id="PF13561">
    <property type="entry name" value="adh_short_C2"/>
    <property type="match status" value="1"/>
</dbReference>
<evidence type="ECO:0000256" key="1">
    <source>
        <dbReference type="SAM" id="MobiDB-lite"/>
    </source>
</evidence>
<dbReference type="STRING" id="517719.SAMN05421762_1145"/>
<accession>A0A1I1JVY6</accession>
<feature type="region of interest" description="Disordered" evidence="1">
    <location>
        <begin position="1"/>
        <end position="29"/>
    </location>
</feature>
<dbReference type="InterPro" id="IPR051468">
    <property type="entry name" value="Fungal_SecMetab_SDRs"/>
</dbReference>
<evidence type="ECO:0000313" key="3">
    <source>
        <dbReference type="Proteomes" id="UP000231644"/>
    </source>
</evidence>
<proteinExistence type="predicted"/>
<dbReference type="GO" id="GO:0016491">
    <property type="term" value="F:oxidoreductase activity"/>
    <property type="evidence" value="ECO:0007669"/>
    <property type="project" value="TreeGrafter"/>
</dbReference>